<proteinExistence type="predicted"/>
<dbReference type="Gene3D" id="1.10.340.70">
    <property type="match status" value="1"/>
</dbReference>
<organism evidence="2 3">
    <name type="scientific">Mikania micrantha</name>
    <name type="common">bitter vine</name>
    <dbReference type="NCBI Taxonomy" id="192012"/>
    <lineage>
        <taxon>Eukaryota</taxon>
        <taxon>Viridiplantae</taxon>
        <taxon>Streptophyta</taxon>
        <taxon>Embryophyta</taxon>
        <taxon>Tracheophyta</taxon>
        <taxon>Spermatophyta</taxon>
        <taxon>Magnoliopsida</taxon>
        <taxon>eudicotyledons</taxon>
        <taxon>Gunneridae</taxon>
        <taxon>Pentapetalae</taxon>
        <taxon>asterids</taxon>
        <taxon>campanulids</taxon>
        <taxon>Asterales</taxon>
        <taxon>Asteraceae</taxon>
        <taxon>Asteroideae</taxon>
        <taxon>Heliantheae alliance</taxon>
        <taxon>Eupatorieae</taxon>
        <taxon>Mikania</taxon>
    </lineage>
</organism>
<evidence type="ECO:0000313" key="2">
    <source>
        <dbReference type="EMBL" id="KAD5960633.1"/>
    </source>
</evidence>
<dbReference type="PROSITE" id="PS50994">
    <property type="entry name" value="INTEGRASE"/>
    <property type="match status" value="1"/>
</dbReference>
<dbReference type="Pfam" id="PF24626">
    <property type="entry name" value="SH3_Tf2-1"/>
    <property type="match status" value="1"/>
</dbReference>
<reference evidence="2 3" key="1">
    <citation type="submission" date="2019-05" db="EMBL/GenBank/DDBJ databases">
        <title>Mikania micrantha, genome provides insights into the molecular mechanism of rapid growth.</title>
        <authorList>
            <person name="Liu B."/>
        </authorList>
    </citation>
    <scope>NUCLEOTIDE SEQUENCE [LARGE SCALE GENOMIC DNA]</scope>
    <source>
        <strain evidence="2">NLD-2019</strain>
        <tissue evidence="2">Leaf</tissue>
    </source>
</reference>
<dbReference type="Proteomes" id="UP000326396">
    <property type="component" value="Linkage Group LG14"/>
</dbReference>
<dbReference type="Pfam" id="PF17921">
    <property type="entry name" value="Integrase_H2C2"/>
    <property type="match status" value="1"/>
</dbReference>
<dbReference type="InterPro" id="IPR041588">
    <property type="entry name" value="Integrase_H2C2"/>
</dbReference>
<dbReference type="AlphaFoldDB" id="A0A5N6P757"/>
<sequence>MARNNLKNELDCGAEKHFEMRQDGVIYFQDSVWIPAVDELRTLIPDEAHKTRYSVHPGADKMYQELRSFYWWPGMKKDVATYVGKCLTCAKVKAEHQKSSGLLEQPEMPQWKENYKMEKLARLYVDEIVVWHGVPLSIISDLDSRFTSRFWQSLQQSLGKSVNLSTAYHLQTDGQSERTIQTLEDMLRTCILDFGGSWDKHLPLIEFSYNNSYHSSIGCDSFKALYDKRRKPLEFQVGDRVMLTVSPWKGVVCFGAKGKLSPRYVGPSEITQRIGPVAYRLRLPDELSGVHDVFHVSNLKRCLVDKSLIIPLEEIHVDEQLHFIEEPVKIMDREVKRLKRSRIPIVKVRWNSKRGPEFT</sequence>
<dbReference type="PANTHER" id="PTHR46148:SF59">
    <property type="entry name" value="NUCLEOTIDYLTRANSFERASE, RIBONUCLEASE H"/>
    <property type="match status" value="1"/>
</dbReference>
<dbReference type="SUPFAM" id="SSF53098">
    <property type="entry name" value="Ribonuclease H-like"/>
    <property type="match status" value="1"/>
</dbReference>
<dbReference type="InterPro" id="IPR036397">
    <property type="entry name" value="RNaseH_sf"/>
</dbReference>
<evidence type="ECO:0000259" key="1">
    <source>
        <dbReference type="PROSITE" id="PS50994"/>
    </source>
</evidence>
<dbReference type="Gene3D" id="3.30.420.10">
    <property type="entry name" value="Ribonuclease H-like superfamily/Ribonuclease H"/>
    <property type="match status" value="1"/>
</dbReference>
<dbReference type="GO" id="GO:0015074">
    <property type="term" value="P:DNA integration"/>
    <property type="evidence" value="ECO:0007669"/>
    <property type="project" value="InterPro"/>
</dbReference>
<protein>
    <recommendedName>
        <fullName evidence="1">Integrase catalytic domain-containing protein</fullName>
    </recommendedName>
</protein>
<dbReference type="GO" id="GO:0003676">
    <property type="term" value="F:nucleic acid binding"/>
    <property type="evidence" value="ECO:0007669"/>
    <property type="project" value="InterPro"/>
</dbReference>
<accession>A0A5N6P757</accession>
<evidence type="ECO:0000313" key="3">
    <source>
        <dbReference type="Proteomes" id="UP000326396"/>
    </source>
</evidence>
<feature type="domain" description="Integrase catalytic" evidence="1">
    <location>
        <begin position="120"/>
        <end position="229"/>
    </location>
</feature>
<dbReference type="InterPro" id="IPR056924">
    <property type="entry name" value="SH3_Tf2-1"/>
</dbReference>
<dbReference type="InterPro" id="IPR001584">
    <property type="entry name" value="Integrase_cat-core"/>
</dbReference>
<dbReference type="EMBL" id="SZYD01000006">
    <property type="protein sequence ID" value="KAD5960633.1"/>
    <property type="molecule type" value="Genomic_DNA"/>
</dbReference>
<keyword evidence="3" id="KW-1185">Reference proteome</keyword>
<name>A0A5N6P757_9ASTR</name>
<gene>
    <name evidence="2" type="ORF">E3N88_12105</name>
</gene>
<comment type="caution">
    <text evidence="2">The sequence shown here is derived from an EMBL/GenBank/DDBJ whole genome shotgun (WGS) entry which is preliminary data.</text>
</comment>
<dbReference type="InterPro" id="IPR012337">
    <property type="entry name" value="RNaseH-like_sf"/>
</dbReference>
<dbReference type="OrthoDB" id="6773745at2759"/>
<dbReference type="PANTHER" id="PTHR46148">
    <property type="entry name" value="CHROMO DOMAIN-CONTAINING PROTEIN"/>
    <property type="match status" value="1"/>
</dbReference>